<dbReference type="SUPFAM" id="SSF82771">
    <property type="entry name" value="GIY-YIG endonuclease"/>
    <property type="match status" value="1"/>
</dbReference>
<dbReference type="GO" id="GO:0017108">
    <property type="term" value="F:5'-flap endonuclease activity"/>
    <property type="evidence" value="ECO:0007669"/>
    <property type="project" value="InterPro"/>
</dbReference>
<feature type="compositionally biased region" description="Acidic residues" evidence="9">
    <location>
        <begin position="425"/>
        <end position="435"/>
    </location>
</feature>
<organism evidence="11 12">
    <name type="scientific">Lyophyllum shimeji</name>
    <name type="common">Hon-shimeji</name>
    <name type="synonym">Tricholoma shimeji</name>
    <dbReference type="NCBI Taxonomy" id="47721"/>
    <lineage>
        <taxon>Eukaryota</taxon>
        <taxon>Fungi</taxon>
        <taxon>Dikarya</taxon>
        <taxon>Basidiomycota</taxon>
        <taxon>Agaricomycotina</taxon>
        <taxon>Agaricomycetes</taxon>
        <taxon>Agaricomycetidae</taxon>
        <taxon>Agaricales</taxon>
        <taxon>Tricholomatineae</taxon>
        <taxon>Lyophyllaceae</taxon>
        <taxon>Lyophyllum</taxon>
    </lineage>
</organism>
<dbReference type="Gene3D" id="3.30.40.10">
    <property type="entry name" value="Zinc/RING finger domain, C3HC4 (zinc finger)"/>
    <property type="match status" value="1"/>
</dbReference>
<comment type="similarity">
    <text evidence="8">Belongs to the SLX1 family.</text>
</comment>
<evidence type="ECO:0000256" key="9">
    <source>
        <dbReference type="SAM" id="MobiDB-lite"/>
    </source>
</evidence>
<feature type="compositionally biased region" description="Basic residues" evidence="9">
    <location>
        <begin position="404"/>
        <end position="413"/>
    </location>
</feature>
<comment type="subcellular location">
    <subcellularLocation>
        <location evidence="8">Nucleus</location>
    </subcellularLocation>
</comment>
<evidence type="ECO:0000256" key="3">
    <source>
        <dbReference type="ARBA" id="ARBA00022763"/>
    </source>
</evidence>
<dbReference type="PROSITE" id="PS50164">
    <property type="entry name" value="GIY_YIG"/>
    <property type="match status" value="1"/>
</dbReference>
<name>A0A9P3UL53_LYOSH</name>
<keyword evidence="7 8" id="KW-0539">Nucleus</keyword>
<feature type="domain" description="GIY-YIG" evidence="10">
    <location>
        <begin position="21"/>
        <end position="103"/>
    </location>
</feature>
<evidence type="ECO:0000313" key="12">
    <source>
        <dbReference type="Proteomes" id="UP001063166"/>
    </source>
</evidence>
<dbReference type="CDD" id="cd10455">
    <property type="entry name" value="GIY-YIG_SLX1"/>
    <property type="match status" value="1"/>
</dbReference>
<dbReference type="InterPro" id="IPR050381">
    <property type="entry name" value="SLX1_endonuclease"/>
</dbReference>
<dbReference type="InterPro" id="IPR035901">
    <property type="entry name" value="GIY-YIG_endonuc_sf"/>
</dbReference>
<dbReference type="Pfam" id="PF01541">
    <property type="entry name" value="GIY-YIG"/>
    <property type="match status" value="1"/>
</dbReference>
<feature type="region of interest" description="Disordered" evidence="9">
    <location>
        <begin position="306"/>
        <end position="535"/>
    </location>
</feature>
<dbReference type="Proteomes" id="UP001063166">
    <property type="component" value="Unassembled WGS sequence"/>
</dbReference>
<evidence type="ECO:0000256" key="7">
    <source>
        <dbReference type="ARBA" id="ARBA00023242"/>
    </source>
</evidence>
<comment type="caution">
    <text evidence="11">The sequence shown here is derived from an EMBL/GenBank/DDBJ whole genome shotgun (WGS) entry which is preliminary data.</text>
</comment>
<dbReference type="InterPro" id="IPR013083">
    <property type="entry name" value="Znf_RING/FYVE/PHD"/>
</dbReference>
<dbReference type="FunFam" id="3.40.1440.10:FF:000006">
    <property type="entry name" value="Structure-specific endonuclease subunit SLX1"/>
    <property type="match status" value="1"/>
</dbReference>
<dbReference type="HAMAP" id="MF_03100">
    <property type="entry name" value="Endonuc_su_Slx1"/>
    <property type="match status" value="1"/>
</dbReference>
<sequence length="535" mass="58750">MASGRQVLGPRSSLLSHVFPPFYACYLLKSIQTPKSKATYIGSTPSPPRRIRQHNGELKQGAWKTRLRRPWVMQMIVHGFPSRLAALQFEWAWQHPHKSRHLRDANGEALFANRSSRNLGTNVQIVRTMIAHHPYRTWPLHVKLFTEEAVMAWKEATPDIAEAPLPLGFTCSIELEGVDGKSGKAGSGRCGPINVNDEQFTSSYLSKNTTLLASNRDLKCCVCQELLPTYVTDTVSTSLCPEPSCTAVSHISCLAKHFLETEPTELAIIPRGGSCPCCNTYILWGDIIRGSYRRMAGGILPKEDELYESDDDPYADATSPRSPVKESTKGKVRGPLTRTRKPRETKAKRMGAATSSSEGEFFDLDVSSADELPHNPPKRARPPKTVSHAAALTGTPKATTSPAKKGRSAQKKVLRAEASSSSEGELFDPDDDPDEPSVSPGQLGRPRQVMPAVPAAVVRTARGLSPSEENRSWQESRRSSSTEEDLFNSDASSSENTPRKRGRPRKAPSSAAPPTRTSQRTTENSATFDELPELP</sequence>
<feature type="compositionally biased region" description="Low complexity" evidence="9">
    <location>
        <begin position="507"/>
        <end position="518"/>
    </location>
</feature>
<evidence type="ECO:0000256" key="6">
    <source>
        <dbReference type="ARBA" id="ARBA00023204"/>
    </source>
</evidence>
<dbReference type="PANTHER" id="PTHR20208">
    <property type="entry name" value="STRUCTURE-SPECIFIC ENDONUCLEASE SUBUNIT SLX1"/>
    <property type="match status" value="1"/>
</dbReference>
<accession>A0A9P3UL53</accession>
<dbReference type="InterPro" id="IPR027520">
    <property type="entry name" value="Slx1"/>
</dbReference>
<proteinExistence type="inferred from homology"/>
<dbReference type="AlphaFoldDB" id="A0A9P3UL53"/>
<comment type="cofactor">
    <cofactor evidence="8">
        <name>a divalent metal cation</name>
        <dbReference type="ChEBI" id="CHEBI:60240"/>
    </cofactor>
</comment>
<feature type="compositionally biased region" description="Low complexity" evidence="9">
    <location>
        <begin position="445"/>
        <end position="462"/>
    </location>
</feature>
<keyword evidence="4 8" id="KW-0378">Hydrolase</keyword>
<reference evidence="11" key="1">
    <citation type="submission" date="2022-07" db="EMBL/GenBank/DDBJ databases">
        <title>The genome of Lyophyllum shimeji provides insight into the initial evolution of ectomycorrhizal fungal genome.</title>
        <authorList>
            <person name="Kobayashi Y."/>
            <person name="Shibata T."/>
            <person name="Hirakawa H."/>
            <person name="Shigenobu S."/>
            <person name="Nishiyama T."/>
            <person name="Yamada A."/>
            <person name="Hasebe M."/>
            <person name="Kawaguchi M."/>
        </authorList>
    </citation>
    <scope>NUCLEOTIDE SEQUENCE</scope>
    <source>
        <strain evidence="11">AT787</strain>
    </source>
</reference>
<dbReference type="OrthoDB" id="24645at2759"/>
<dbReference type="PANTHER" id="PTHR20208:SF10">
    <property type="entry name" value="STRUCTURE-SPECIFIC ENDONUCLEASE SUBUNIT SLX1"/>
    <property type="match status" value="1"/>
</dbReference>
<keyword evidence="5 8" id="KW-0233">DNA recombination</keyword>
<evidence type="ECO:0000256" key="8">
    <source>
        <dbReference type="HAMAP-Rule" id="MF_03100"/>
    </source>
</evidence>
<dbReference type="GO" id="GO:0008821">
    <property type="term" value="F:crossover junction DNA endonuclease activity"/>
    <property type="evidence" value="ECO:0007669"/>
    <property type="project" value="TreeGrafter"/>
</dbReference>
<evidence type="ECO:0000256" key="4">
    <source>
        <dbReference type="ARBA" id="ARBA00022801"/>
    </source>
</evidence>
<dbReference type="GO" id="GO:0033557">
    <property type="term" value="C:Slx1-Slx4 complex"/>
    <property type="evidence" value="ECO:0007669"/>
    <property type="project" value="UniProtKB-UniRule"/>
</dbReference>
<comment type="function">
    <text evidence="8">Catalytic subunit of the SLX1-SLX4 structure-specific endonuclease that resolves DNA secondary structures generated during DNA repair and recombination. Has endonuclease activity towards branched DNA substrates, introducing single-strand cuts in duplex DNA close to junctions with ss-DNA.</text>
</comment>
<protein>
    <submittedName>
        <fullName evidence="11">Catalytic subunit of the SLX1-SLX4 structure-specific endonuclease that resolves DNA secondary structures generated during DNA repair and recombination</fullName>
    </submittedName>
</protein>
<keyword evidence="12" id="KW-1185">Reference proteome</keyword>
<keyword evidence="6 8" id="KW-0234">DNA repair</keyword>
<keyword evidence="3 8" id="KW-0227">DNA damage</keyword>
<dbReference type="InterPro" id="IPR000305">
    <property type="entry name" value="GIY-YIG_endonuc"/>
</dbReference>
<evidence type="ECO:0000256" key="5">
    <source>
        <dbReference type="ARBA" id="ARBA00023172"/>
    </source>
</evidence>
<gene>
    <name evidence="11" type="primary">SLX1</name>
    <name evidence="11" type="ORF">LshimejAT787_0403490</name>
</gene>
<keyword evidence="2 8" id="KW-0255">Endonuclease</keyword>
<comment type="caution">
    <text evidence="8">Lacks conserved residue(s) required for the propagation of feature annotation.</text>
</comment>
<dbReference type="GO" id="GO:0000724">
    <property type="term" value="P:double-strand break repair via homologous recombination"/>
    <property type="evidence" value="ECO:0007669"/>
    <property type="project" value="TreeGrafter"/>
</dbReference>
<dbReference type="Gene3D" id="3.40.1440.10">
    <property type="entry name" value="GIY-YIG endonuclease"/>
    <property type="match status" value="1"/>
</dbReference>
<evidence type="ECO:0000256" key="1">
    <source>
        <dbReference type="ARBA" id="ARBA00022722"/>
    </source>
</evidence>
<dbReference type="InterPro" id="IPR048749">
    <property type="entry name" value="SLX1_C"/>
</dbReference>
<comment type="subunit">
    <text evidence="8">Forms a heterodimer with SLX4.</text>
</comment>
<feature type="compositionally biased region" description="Basic and acidic residues" evidence="9">
    <location>
        <begin position="468"/>
        <end position="481"/>
    </location>
</feature>
<dbReference type="EMBL" id="BRPK01000004">
    <property type="protein sequence ID" value="GLB37298.1"/>
    <property type="molecule type" value="Genomic_DNA"/>
</dbReference>
<evidence type="ECO:0000313" key="11">
    <source>
        <dbReference type="EMBL" id="GLB37298.1"/>
    </source>
</evidence>
<keyword evidence="1 8" id="KW-0540">Nuclease</keyword>
<evidence type="ECO:0000259" key="10">
    <source>
        <dbReference type="PROSITE" id="PS50164"/>
    </source>
</evidence>
<evidence type="ECO:0000256" key="2">
    <source>
        <dbReference type="ARBA" id="ARBA00022759"/>
    </source>
</evidence>
<dbReference type="Pfam" id="PF21202">
    <property type="entry name" value="SLX1_C"/>
    <property type="match status" value="1"/>
</dbReference>